<dbReference type="Gene3D" id="1.20.120.530">
    <property type="entry name" value="GntR ligand-binding domain-like"/>
    <property type="match status" value="1"/>
</dbReference>
<evidence type="ECO:0000313" key="6">
    <source>
        <dbReference type="Proteomes" id="UP001321498"/>
    </source>
</evidence>
<evidence type="ECO:0000313" key="5">
    <source>
        <dbReference type="EMBL" id="BDZ46842.1"/>
    </source>
</evidence>
<dbReference type="Proteomes" id="UP001321498">
    <property type="component" value="Chromosome"/>
</dbReference>
<dbReference type="Pfam" id="PF07729">
    <property type="entry name" value="FCD"/>
    <property type="match status" value="1"/>
</dbReference>
<dbReference type="PROSITE" id="PS50949">
    <property type="entry name" value="HTH_GNTR"/>
    <property type="match status" value="1"/>
</dbReference>
<dbReference type="InterPro" id="IPR011711">
    <property type="entry name" value="GntR_C"/>
</dbReference>
<dbReference type="SUPFAM" id="SSF46785">
    <property type="entry name" value="Winged helix' DNA-binding domain"/>
    <property type="match status" value="1"/>
</dbReference>
<evidence type="ECO:0000256" key="3">
    <source>
        <dbReference type="ARBA" id="ARBA00023163"/>
    </source>
</evidence>
<keyword evidence="6" id="KW-1185">Reference proteome</keyword>
<dbReference type="SMART" id="SM00895">
    <property type="entry name" value="FCD"/>
    <property type="match status" value="1"/>
</dbReference>
<feature type="domain" description="HTH gntR-type" evidence="4">
    <location>
        <begin position="4"/>
        <end position="70"/>
    </location>
</feature>
<dbReference type="InterPro" id="IPR008920">
    <property type="entry name" value="TF_FadR/GntR_C"/>
</dbReference>
<dbReference type="Pfam" id="PF00392">
    <property type="entry name" value="GntR"/>
    <property type="match status" value="1"/>
</dbReference>
<dbReference type="PANTHER" id="PTHR43537:SF45">
    <property type="entry name" value="GNTR FAMILY REGULATORY PROTEIN"/>
    <property type="match status" value="1"/>
</dbReference>
<name>A0ABM8GES6_9MICO</name>
<dbReference type="SMART" id="SM00345">
    <property type="entry name" value="HTH_GNTR"/>
    <property type="match status" value="1"/>
</dbReference>
<dbReference type="PANTHER" id="PTHR43537">
    <property type="entry name" value="TRANSCRIPTIONAL REGULATOR, GNTR FAMILY"/>
    <property type="match status" value="1"/>
</dbReference>
<proteinExistence type="predicted"/>
<keyword evidence="2" id="KW-0238">DNA-binding</keyword>
<evidence type="ECO:0000256" key="2">
    <source>
        <dbReference type="ARBA" id="ARBA00023125"/>
    </source>
</evidence>
<dbReference type="CDD" id="cd07377">
    <property type="entry name" value="WHTH_GntR"/>
    <property type="match status" value="1"/>
</dbReference>
<dbReference type="RefSeq" id="WP_286276834.1">
    <property type="nucleotide sequence ID" value="NZ_AP027731.1"/>
</dbReference>
<keyword evidence="1" id="KW-0805">Transcription regulation</keyword>
<protein>
    <submittedName>
        <fullName evidence="5">GntR family transcriptional regulator</fullName>
    </submittedName>
</protein>
<sequence>MDASSQTAQLYGKLRRSVLSLELMPGERLTERGLEAAFGASRTPARAALMRLETEGLVQRDGRGWRVAPIDLAEINAVAQYREAVETAGVRLAVATASDEDVAALGALLEASKPSGDEQDGVRAGADFHVELARLSGNPLLADGVGTSMVRLERTRWLEVRTAASREQAWREHRRILQAVASRDAGTAAALVAAHIEATNSRLLESLSAQQRTLGLRGLAIVGDPSAESRVG</sequence>
<accession>A0ABM8GES6</accession>
<dbReference type="InterPro" id="IPR036390">
    <property type="entry name" value="WH_DNA-bd_sf"/>
</dbReference>
<dbReference type="InterPro" id="IPR036388">
    <property type="entry name" value="WH-like_DNA-bd_sf"/>
</dbReference>
<gene>
    <name evidence="5" type="ORF">GCM10025866_27510</name>
</gene>
<dbReference type="SUPFAM" id="SSF48008">
    <property type="entry name" value="GntR ligand-binding domain-like"/>
    <property type="match status" value="1"/>
</dbReference>
<organism evidence="5 6">
    <name type="scientific">Naasia aerilata</name>
    <dbReference type="NCBI Taxonomy" id="1162966"/>
    <lineage>
        <taxon>Bacteria</taxon>
        <taxon>Bacillati</taxon>
        <taxon>Actinomycetota</taxon>
        <taxon>Actinomycetes</taxon>
        <taxon>Micrococcales</taxon>
        <taxon>Microbacteriaceae</taxon>
        <taxon>Naasia</taxon>
    </lineage>
</organism>
<keyword evidence="3" id="KW-0804">Transcription</keyword>
<dbReference type="Gene3D" id="1.10.10.10">
    <property type="entry name" value="Winged helix-like DNA-binding domain superfamily/Winged helix DNA-binding domain"/>
    <property type="match status" value="1"/>
</dbReference>
<dbReference type="InterPro" id="IPR000524">
    <property type="entry name" value="Tscrpt_reg_HTH_GntR"/>
</dbReference>
<reference evidence="6" key="1">
    <citation type="journal article" date="2019" name="Int. J. Syst. Evol. Microbiol.">
        <title>The Global Catalogue of Microorganisms (GCM) 10K type strain sequencing project: providing services to taxonomists for standard genome sequencing and annotation.</title>
        <authorList>
            <consortium name="The Broad Institute Genomics Platform"/>
            <consortium name="The Broad Institute Genome Sequencing Center for Infectious Disease"/>
            <person name="Wu L."/>
            <person name="Ma J."/>
        </authorList>
    </citation>
    <scope>NUCLEOTIDE SEQUENCE [LARGE SCALE GENOMIC DNA]</scope>
    <source>
        <strain evidence="6">NBRC 108725</strain>
    </source>
</reference>
<evidence type="ECO:0000256" key="1">
    <source>
        <dbReference type="ARBA" id="ARBA00023015"/>
    </source>
</evidence>
<evidence type="ECO:0000259" key="4">
    <source>
        <dbReference type="PROSITE" id="PS50949"/>
    </source>
</evidence>
<dbReference type="EMBL" id="AP027731">
    <property type="protein sequence ID" value="BDZ46842.1"/>
    <property type="molecule type" value="Genomic_DNA"/>
</dbReference>